<dbReference type="EMBL" id="CP015118">
    <property type="protein sequence ID" value="ARN18687.1"/>
    <property type="molecule type" value="Genomic_DNA"/>
</dbReference>
<evidence type="ECO:0000313" key="2">
    <source>
        <dbReference type="Proteomes" id="UP000193427"/>
    </source>
</evidence>
<dbReference type="GO" id="GO:0015074">
    <property type="term" value="P:DNA integration"/>
    <property type="evidence" value="ECO:0007669"/>
    <property type="project" value="InterPro"/>
</dbReference>
<dbReference type="Pfam" id="PF00589">
    <property type="entry name" value="Phage_integrase"/>
    <property type="match status" value="1"/>
</dbReference>
<gene>
    <name evidence="1" type="ORF">A4W93_01435</name>
</gene>
<dbReference type="Proteomes" id="UP000193427">
    <property type="component" value="Chromosome"/>
</dbReference>
<keyword evidence="2" id="KW-1185">Reference proteome</keyword>
<proteinExistence type="predicted"/>
<sequence>MSPINDLNASAELGQMLPTRVLTRGGAQLDPRLDVWEWTDGVFKLRIDFSYYKGGYERHVPSLKLALVPYLKGHSSSHVVNLERAYRFLVESSGPCLEREFLPTHLSNFMAALGPNEQWRVGTLNGLIQRWVALGLPGMHSECATYLAQRRKPGNKKGEAVATRDPFKGPFSELEYTALHSAVNAAYGRGDIPLWPVILSRLLLACGGRISQYASLKILDFDTDTRVLQLPQAKSRQEHSRVQFLEFDIGSQTSGLLAKYVNELHAAGFPEVAPLFPEDLVMARKAAKQLRAPEDLFFGHCDAATLSRRYQRSIEDVAPPTPRLDFAPMPLNPQRFRYTYGTRNVEEGASKAVLANRLGHVDLQHVDVYYSASPKVVENIDKAIGVQLAPLARAFQGTLVEDETSSTQKGALGSRIIDFRVSTDPVGGCSQCARDCSFSKPVGCYTCFRFEPFLDAPHEALLQLLLRERERWIDDERMAAINDESIRAVEEVIALCRQVREERAFGEEAST</sequence>
<dbReference type="GO" id="GO:0006310">
    <property type="term" value="P:DNA recombination"/>
    <property type="evidence" value="ECO:0007669"/>
    <property type="project" value="InterPro"/>
</dbReference>
<dbReference type="KEGG" id="rgu:A4W93_01435"/>
<dbReference type="AlphaFoldDB" id="A0A1W6L381"/>
<reference evidence="1 2" key="1">
    <citation type="submission" date="2016-04" db="EMBL/GenBank/DDBJ databases">
        <title>Complete genome sequence of natural rubber-degrading, novel Gram-negative bacterium, Rhizobacter gummiphilus strain NS21.</title>
        <authorList>
            <person name="Tabata M."/>
            <person name="Kasai D."/>
            <person name="Fukuda M."/>
        </authorList>
    </citation>
    <scope>NUCLEOTIDE SEQUENCE [LARGE SCALE GENOMIC DNA]</scope>
    <source>
        <strain evidence="1 2">NS21</strain>
    </source>
</reference>
<organism evidence="1 2">
    <name type="scientific">Piscinibacter gummiphilus</name>
    <dbReference type="NCBI Taxonomy" id="946333"/>
    <lineage>
        <taxon>Bacteria</taxon>
        <taxon>Pseudomonadati</taxon>
        <taxon>Pseudomonadota</taxon>
        <taxon>Betaproteobacteria</taxon>
        <taxon>Burkholderiales</taxon>
        <taxon>Sphaerotilaceae</taxon>
        <taxon>Piscinibacter</taxon>
    </lineage>
</organism>
<dbReference type="CDD" id="cd00397">
    <property type="entry name" value="DNA_BRE_C"/>
    <property type="match status" value="1"/>
</dbReference>
<dbReference type="STRING" id="946333.A4W93_01435"/>
<dbReference type="Gene3D" id="1.10.443.10">
    <property type="entry name" value="Intergrase catalytic core"/>
    <property type="match status" value="1"/>
</dbReference>
<dbReference type="InterPro" id="IPR011010">
    <property type="entry name" value="DNA_brk_join_enz"/>
</dbReference>
<dbReference type="GO" id="GO:0003677">
    <property type="term" value="F:DNA binding"/>
    <property type="evidence" value="ECO:0007669"/>
    <property type="project" value="InterPro"/>
</dbReference>
<dbReference type="SUPFAM" id="SSF56349">
    <property type="entry name" value="DNA breaking-rejoining enzymes"/>
    <property type="match status" value="1"/>
</dbReference>
<dbReference type="PROSITE" id="PS51898">
    <property type="entry name" value="TYR_RECOMBINASE"/>
    <property type="match status" value="1"/>
</dbReference>
<dbReference type="InterPro" id="IPR013762">
    <property type="entry name" value="Integrase-like_cat_sf"/>
</dbReference>
<dbReference type="RefSeq" id="WP_085748920.1">
    <property type="nucleotide sequence ID" value="NZ_BSPR01000010.1"/>
</dbReference>
<name>A0A1W6L381_9BURK</name>
<evidence type="ECO:0000313" key="1">
    <source>
        <dbReference type="EMBL" id="ARN18687.1"/>
    </source>
</evidence>
<dbReference type="InterPro" id="IPR002104">
    <property type="entry name" value="Integrase_catalytic"/>
</dbReference>
<protein>
    <submittedName>
        <fullName evidence="1">Integrase</fullName>
    </submittedName>
</protein>
<accession>A0A1W6L381</accession>
<dbReference type="OrthoDB" id="8368662at2"/>